<sequence>MSSTDVSFHLSQLLCLTTGHLWDDGDSGLQSFSNLNSGKLLLEWLSVQILTDHGLKSDGDRLLGDHNDEQMTGIDACVRDVLLETDETSILNVAKSSPNDGADLPTIVAPADYMPPSRLKLIRCPHFGDELIMFRDACTKSAQSIKLLQNAAYILNSDTRECKDEISELSISADATIISTLDISQNLLCDLGFSLQSTHNNDSTPLDEGNKDLEPDRVFLLRTQIGLSNITRDLQTYSKDYRQLREQEAVKIQDLDHEARRLVKAFKPAQYDVSPKSGRSLGLDQTLLQKSEEIFVLLERECEGDGPVSHARFVALLSWIDEEDRAKLPEGEELSVEEMTARAWKIDQAAIMKCHKEKLNETLASLDLALFPLENLHSRLFRFMHCVQDAEATLEALGEELGGIDVEHRSSTNNNHLGKDDDLQHELKSILIDCKFLYSGSASPILLLDKGDILAQLHLLKVRFNSLEVSQKAWAHNMIRQYSLRPLHPLLINIYSESPLNSSPPFEFSESVHKVEAQTRIRTQELQTLSNSLEEVNEAFGKDDNLKRLQSFVDRWSSSMSADP</sequence>
<proteinExistence type="predicted"/>
<dbReference type="Proteomes" id="UP000283269">
    <property type="component" value="Unassembled WGS sequence"/>
</dbReference>
<name>A0A409XR53_PSICY</name>
<dbReference type="InParanoid" id="A0A409XR53"/>
<evidence type="ECO:0000313" key="2">
    <source>
        <dbReference type="Proteomes" id="UP000283269"/>
    </source>
</evidence>
<evidence type="ECO:0000313" key="1">
    <source>
        <dbReference type="EMBL" id="PPQ93292.1"/>
    </source>
</evidence>
<keyword evidence="2" id="KW-1185">Reference proteome</keyword>
<dbReference type="EMBL" id="NHYD01000797">
    <property type="protein sequence ID" value="PPQ93292.1"/>
    <property type="molecule type" value="Genomic_DNA"/>
</dbReference>
<dbReference type="AlphaFoldDB" id="A0A409XR53"/>
<comment type="caution">
    <text evidence="1">The sequence shown here is derived from an EMBL/GenBank/DDBJ whole genome shotgun (WGS) entry which is preliminary data.</text>
</comment>
<reference evidence="1 2" key="1">
    <citation type="journal article" date="2018" name="Evol. Lett.">
        <title>Horizontal gene cluster transfer increased hallucinogenic mushroom diversity.</title>
        <authorList>
            <person name="Reynolds H.T."/>
            <person name="Vijayakumar V."/>
            <person name="Gluck-Thaler E."/>
            <person name="Korotkin H.B."/>
            <person name="Matheny P.B."/>
            <person name="Slot J.C."/>
        </authorList>
    </citation>
    <scope>NUCLEOTIDE SEQUENCE [LARGE SCALE GENOMIC DNA]</scope>
    <source>
        <strain evidence="1 2">2631</strain>
    </source>
</reference>
<gene>
    <name evidence="1" type="ORF">CVT25_015290</name>
</gene>
<dbReference type="OrthoDB" id="2754287at2759"/>
<organism evidence="1 2">
    <name type="scientific">Psilocybe cyanescens</name>
    <dbReference type="NCBI Taxonomy" id="93625"/>
    <lineage>
        <taxon>Eukaryota</taxon>
        <taxon>Fungi</taxon>
        <taxon>Dikarya</taxon>
        <taxon>Basidiomycota</taxon>
        <taxon>Agaricomycotina</taxon>
        <taxon>Agaricomycetes</taxon>
        <taxon>Agaricomycetidae</taxon>
        <taxon>Agaricales</taxon>
        <taxon>Agaricineae</taxon>
        <taxon>Strophariaceae</taxon>
        <taxon>Psilocybe</taxon>
    </lineage>
</organism>
<protein>
    <submittedName>
        <fullName evidence="1">Uncharacterized protein</fullName>
    </submittedName>
</protein>
<accession>A0A409XR53</accession>